<proteinExistence type="predicted"/>
<dbReference type="Proteomes" id="UP000800092">
    <property type="component" value="Unassembled WGS sequence"/>
</dbReference>
<reference evidence="1" key="1">
    <citation type="journal article" date="2020" name="Stud. Mycol.">
        <title>101 Dothideomycetes genomes: a test case for predicting lifestyles and emergence of pathogens.</title>
        <authorList>
            <person name="Haridas S."/>
            <person name="Albert R."/>
            <person name="Binder M."/>
            <person name="Bloem J."/>
            <person name="Labutti K."/>
            <person name="Salamov A."/>
            <person name="Andreopoulos B."/>
            <person name="Baker S."/>
            <person name="Barry K."/>
            <person name="Bills G."/>
            <person name="Bluhm B."/>
            <person name="Cannon C."/>
            <person name="Castanera R."/>
            <person name="Culley D."/>
            <person name="Daum C."/>
            <person name="Ezra D."/>
            <person name="Gonzalez J."/>
            <person name="Henrissat B."/>
            <person name="Kuo A."/>
            <person name="Liang C."/>
            <person name="Lipzen A."/>
            <person name="Lutzoni F."/>
            <person name="Magnuson J."/>
            <person name="Mondo S."/>
            <person name="Nolan M."/>
            <person name="Ohm R."/>
            <person name="Pangilinan J."/>
            <person name="Park H.-J."/>
            <person name="Ramirez L."/>
            <person name="Alfaro M."/>
            <person name="Sun H."/>
            <person name="Tritt A."/>
            <person name="Yoshinaga Y."/>
            <person name="Zwiers L.-H."/>
            <person name="Turgeon B."/>
            <person name="Goodwin S."/>
            <person name="Spatafora J."/>
            <person name="Crous P."/>
            <person name="Grigoriev I."/>
        </authorList>
    </citation>
    <scope>NUCLEOTIDE SEQUENCE</scope>
    <source>
        <strain evidence="1">Tuck. ex Michener</strain>
    </source>
</reference>
<accession>A0A6A6GT15</accession>
<name>A0A6A6GT15_VIRVR</name>
<sequence length="180" mass="19837">MIDGVRGRGAIMAGRGSGSYIFSVRRSNDDKTSDATLTTTANQSGISDFAGLKAMYMYWPFSLHSLLDCLGSQQRLSKDIATVTHDIRLVPIFDGRVSFDAAIAPCVAWPAVNRPVGIDVRPASKVVLLDHVLDTGQIGDEIICRVRGWWLYRRLGDPLGFSCKLNILEDIWIQDRPVAV</sequence>
<organism evidence="1 2">
    <name type="scientific">Viridothelium virens</name>
    <name type="common">Speckled blister lichen</name>
    <name type="synonym">Trypethelium virens</name>
    <dbReference type="NCBI Taxonomy" id="1048519"/>
    <lineage>
        <taxon>Eukaryota</taxon>
        <taxon>Fungi</taxon>
        <taxon>Dikarya</taxon>
        <taxon>Ascomycota</taxon>
        <taxon>Pezizomycotina</taxon>
        <taxon>Dothideomycetes</taxon>
        <taxon>Dothideomycetes incertae sedis</taxon>
        <taxon>Trypetheliales</taxon>
        <taxon>Trypetheliaceae</taxon>
        <taxon>Viridothelium</taxon>
    </lineage>
</organism>
<gene>
    <name evidence="1" type="ORF">EV356DRAFT_45575</name>
</gene>
<dbReference type="EMBL" id="ML991891">
    <property type="protein sequence ID" value="KAF2228791.1"/>
    <property type="molecule type" value="Genomic_DNA"/>
</dbReference>
<dbReference type="AlphaFoldDB" id="A0A6A6GT15"/>
<evidence type="ECO:0000313" key="2">
    <source>
        <dbReference type="Proteomes" id="UP000800092"/>
    </source>
</evidence>
<protein>
    <submittedName>
        <fullName evidence="1">Uncharacterized protein</fullName>
    </submittedName>
</protein>
<evidence type="ECO:0000313" key="1">
    <source>
        <dbReference type="EMBL" id="KAF2228791.1"/>
    </source>
</evidence>
<keyword evidence="2" id="KW-1185">Reference proteome</keyword>